<dbReference type="PANTHER" id="PTHR30469:SF33">
    <property type="entry name" value="SLR1207 PROTEIN"/>
    <property type="match status" value="1"/>
</dbReference>
<dbReference type="PANTHER" id="PTHR30469">
    <property type="entry name" value="MULTIDRUG RESISTANCE PROTEIN MDTA"/>
    <property type="match status" value="1"/>
</dbReference>
<dbReference type="InterPro" id="IPR058624">
    <property type="entry name" value="MdtA-like_HH"/>
</dbReference>
<keyword evidence="8" id="KW-1185">Reference proteome</keyword>
<dbReference type="InterPro" id="IPR058637">
    <property type="entry name" value="YknX-like_C"/>
</dbReference>
<dbReference type="InterPro" id="IPR006143">
    <property type="entry name" value="RND_pump_MFP"/>
</dbReference>
<feature type="domain" description="YknX-like C-terminal permuted SH3-like" evidence="6">
    <location>
        <begin position="335"/>
        <end position="393"/>
    </location>
</feature>
<dbReference type="InterPro" id="IPR058792">
    <property type="entry name" value="Beta-barrel_RND_2"/>
</dbReference>
<dbReference type="GO" id="GO:1990281">
    <property type="term" value="C:efflux pump complex"/>
    <property type="evidence" value="ECO:0007669"/>
    <property type="project" value="TreeGrafter"/>
</dbReference>
<evidence type="ECO:0000259" key="6">
    <source>
        <dbReference type="Pfam" id="PF25989"/>
    </source>
</evidence>
<keyword evidence="2" id="KW-0175">Coiled coil</keyword>
<dbReference type="NCBIfam" id="TIGR01730">
    <property type="entry name" value="RND_mfp"/>
    <property type="match status" value="1"/>
</dbReference>
<evidence type="ECO:0000313" key="7">
    <source>
        <dbReference type="EMBL" id="MBV7274408.1"/>
    </source>
</evidence>
<evidence type="ECO:0000256" key="1">
    <source>
        <dbReference type="ARBA" id="ARBA00009477"/>
    </source>
</evidence>
<evidence type="ECO:0000259" key="5">
    <source>
        <dbReference type="Pfam" id="PF25954"/>
    </source>
</evidence>
<organism evidence="7 8">
    <name type="scientific">Clostridium thailandense</name>
    <dbReference type="NCBI Taxonomy" id="2794346"/>
    <lineage>
        <taxon>Bacteria</taxon>
        <taxon>Bacillati</taxon>
        <taxon>Bacillota</taxon>
        <taxon>Clostridia</taxon>
        <taxon>Eubacteriales</taxon>
        <taxon>Clostridiaceae</taxon>
        <taxon>Clostridium</taxon>
    </lineage>
</organism>
<evidence type="ECO:0000259" key="4">
    <source>
        <dbReference type="Pfam" id="PF25917"/>
    </source>
</evidence>
<dbReference type="Pfam" id="PF25876">
    <property type="entry name" value="HH_MFP_RND"/>
    <property type="match status" value="1"/>
</dbReference>
<proteinExistence type="inferred from homology"/>
<reference evidence="7" key="1">
    <citation type="submission" date="2020-12" db="EMBL/GenBank/DDBJ databases">
        <title>Clostridium thailandense sp. nov., a novel acetogenic bacterium isolated from peat land soil in Thailand.</title>
        <authorList>
            <person name="Chaikitkaew S."/>
            <person name="Birkeland N.K."/>
        </authorList>
    </citation>
    <scope>NUCLEOTIDE SEQUENCE</scope>
    <source>
        <strain evidence="7">PL3</strain>
    </source>
</reference>
<gene>
    <name evidence="7" type="ORF">I6U48_16040</name>
</gene>
<name>A0A949U0W9_9CLOT</name>
<dbReference type="Pfam" id="PF25989">
    <property type="entry name" value="YknX_C"/>
    <property type="match status" value="1"/>
</dbReference>
<dbReference type="GO" id="GO:0015562">
    <property type="term" value="F:efflux transmembrane transporter activity"/>
    <property type="evidence" value="ECO:0007669"/>
    <property type="project" value="TreeGrafter"/>
</dbReference>
<dbReference type="Proteomes" id="UP000694308">
    <property type="component" value="Unassembled WGS sequence"/>
</dbReference>
<evidence type="ECO:0000259" key="3">
    <source>
        <dbReference type="Pfam" id="PF25876"/>
    </source>
</evidence>
<feature type="domain" description="Multidrug resistance protein MdtA-like alpha-helical hairpin" evidence="3">
    <location>
        <begin position="135"/>
        <end position="193"/>
    </location>
</feature>
<protein>
    <submittedName>
        <fullName evidence="7">Efflux RND transporter periplasmic adaptor subunit</fullName>
    </submittedName>
</protein>
<comment type="similarity">
    <text evidence="1">Belongs to the membrane fusion protein (MFP) (TC 8.A.1) family.</text>
</comment>
<dbReference type="EMBL" id="JAEEGC010000077">
    <property type="protein sequence ID" value="MBV7274408.1"/>
    <property type="molecule type" value="Genomic_DNA"/>
</dbReference>
<dbReference type="Pfam" id="PF25954">
    <property type="entry name" value="Beta-barrel_RND_2"/>
    <property type="match status" value="1"/>
</dbReference>
<sequence>MSKRKTIITILVIAIVLVVGKNAFSGKAKKTTVTSGNKVSVKTQKVEEVTSGAKASFKASLEAVQEGAVTNKVGGKVTEVLFENGQTVTEGQALVKLDDTDVKNNVASSEAQLTSAEAQLKAAENQVNSSELSMDKMQTSYESAKRDYDRKKALYDQGAIAKTEFESAETALKNAQTDLSTAQNSIESAKLNIETQKANINSAQVNLNTQHNTQQNTTITAPISGVMDGKNVSLGQYVNIGTTLGKVKNISSINAVIQVKDSDLSYIKVGGKATLKLDGENAKEYEGTIQNIDAVADSSSRVFTCKIAIDNKNGELKPGVFGNVEIETGNTKKSISLPTQALGGSEGNYYVFINNKGVAKKSTVTTGEVSKDNVEIKSGIKSGDEVIITNVSTLLEDEAITVVSK</sequence>
<comment type="caution">
    <text evidence="7">The sequence shown here is derived from an EMBL/GenBank/DDBJ whole genome shotgun (WGS) entry which is preliminary data.</text>
</comment>
<evidence type="ECO:0000313" key="8">
    <source>
        <dbReference type="Proteomes" id="UP000694308"/>
    </source>
</evidence>
<dbReference type="Pfam" id="PF25917">
    <property type="entry name" value="BSH_RND"/>
    <property type="match status" value="1"/>
</dbReference>
<accession>A0A949U0W9</accession>
<feature type="domain" description="CusB-like beta-barrel" evidence="5">
    <location>
        <begin position="257"/>
        <end position="328"/>
    </location>
</feature>
<feature type="coiled-coil region" evidence="2">
    <location>
        <begin position="106"/>
        <end position="140"/>
    </location>
</feature>
<feature type="coiled-coil region" evidence="2">
    <location>
        <begin position="165"/>
        <end position="206"/>
    </location>
</feature>
<dbReference type="InterPro" id="IPR058625">
    <property type="entry name" value="MdtA-like_BSH"/>
</dbReference>
<dbReference type="AlphaFoldDB" id="A0A949U0W9"/>
<feature type="domain" description="Multidrug resistance protein MdtA-like barrel-sandwich hybrid" evidence="4">
    <location>
        <begin position="68"/>
        <end position="245"/>
    </location>
</feature>
<evidence type="ECO:0000256" key="2">
    <source>
        <dbReference type="SAM" id="Coils"/>
    </source>
</evidence>